<accession>A0ACB7HIE3</accession>
<dbReference type="EMBL" id="CM004392">
    <property type="protein sequence ID" value="KAG8652035.1"/>
    <property type="molecule type" value="Genomic_DNA"/>
</dbReference>
<dbReference type="Proteomes" id="UP000091857">
    <property type="component" value="Chromosome 6"/>
</dbReference>
<reference evidence="2" key="1">
    <citation type="journal article" date="2016" name="Nat. Biotechnol.">
        <title>Sequencing wild and cultivated cassava and related species reveals extensive interspecific hybridization and genetic diversity.</title>
        <authorList>
            <person name="Bredeson J.V."/>
            <person name="Lyons J.B."/>
            <person name="Prochnik S.E."/>
            <person name="Wu G.A."/>
            <person name="Ha C.M."/>
            <person name="Edsinger-Gonzales E."/>
            <person name="Grimwood J."/>
            <person name="Schmutz J."/>
            <person name="Rabbi I.Y."/>
            <person name="Egesi C."/>
            <person name="Nauluvula P."/>
            <person name="Lebot V."/>
            <person name="Ndunguru J."/>
            <person name="Mkamilo G."/>
            <person name="Bart R.S."/>
            <person name="Setter T.L."/>
            <person name="Gleadow R.M."/>
            <person name="Kulakow P."/>
            <person name="Ferguson M.E."/>
            <person name="Rounsley S."/>
            <person name="Rokhsar D.S."/>
        </authorList>
    </citation>
    <scope>NUCLEOTIDE SEQUENCE [LARGE SCALE GENOMIC DNA]</scope>
    <source>
        <strain evidence="2">cv. AM560-2</strain>
    </source>
</reference>
<proteinExistence type="predicted"/>
<sequence>MLQEYFQLLKPKSSTTLSLSLTASLLTLFLLPFHPNMVLSSPAAMLLLLLLFLAGLLNVYFSVPSKNLYSWIQSFLFKNPSAKVPPLIKSTTASCNSTAMGELKSVFATFDKNGDGFITKQELRDSLKNIGIFTTEKEVDEMVVKVDSNGDGLIDYEEFCLLCNSSSMGGGDQDMVEEGSGGGREIAEEEEGDLKEAFDVFDRDKDGLISVEELSLVLSCLGLKEGKRAEDCKEMIRKVDMDGDGMVNFDEFKRMMMMSGSTKLTPLC</sequence>
<protein>
    <submittedName>
        <fullName evidence="1">Uncharacterized protein</fullName>
    </submittedName>
</protein>
<name>A0ACB7HIE3_MANES</name>
<keyword evidence="2" id="KW-1185">Reference proteome</keyword>
<gene>
    <name evidence="1" type="ORF">MANES_06G047800v8</name>
</gene>
<organism evidence="1 2">
    <name type="scientific">Manihot esculenta</name>
    <name type="common">Cassava</name>
    <name type="synonym">Jatropha manihot</name>
    <dbReference type="NCBI Taxonomy" id="3983"/>
    <lineage>
        <taxon>Eukaryota</taxon>
        <taxon>Viridiplantae</taxon>
        <taxon>Streptophyta</taxon>
        <taxon>Embryophyta</taxon>
        <taxon>Tracheophyta</taxon>
        <taxon>Spermatophyta</taxon>
        <taxon>Magnoliopsida</taxon>
        <taxon>eudicotyledons</taxon>
        <taxon>Gunneridae</taxon>
        <taxon>Pentapetalae</taxon>
        <taxon>rosids</taxon>
        <taxon>fabids</taxon>
        <taxon>Malpighiales</taxon>
        <taxon>Euphorbiaceae</taxon>
        <taxon>Crotonoideae</taxon>
        <taxon>Manihoteae</taxon>
        <taxon>Manihot</taxon>
    </lineage>
</organism>
<evidence type="ECO:0000313" key="1">
    <source>
        <dbReference type="EMBL" id="KAG8652035.1"/>
    </source>
</evidence>
<comment type="caution">
    <text evidence="1">The sequence shown here is derived from an EMBL/GenBank/DDBJ whole genome shotgun (WGS) entry which is preliminary data.</text>
</comment>
<evidence type="ECO:0000313" key="2">
    <source>
        <dbReference type="Proteomes" id="UP000091857"/>
    </source>
</evidence>